<evidence type="ECO:0000313" key="8">
    <source>
        <dbReference type="EMBL" id="MCK0196570.1"/>
    </source>
</evidence>
<gene>
    <name evidence="8" type="primary">cobW</name>
    <name evidence="8" type="ORF">MWN34_06545</name>
</gene>
<sequence length="354" mass="37087">MSDTPAAPLVLTRVPCTVVTGFLGSGKTTLIRHVLENAKGKRLAVIVNEFGDVGIDGEILRGCGIESCPEENVVELANGCICCTVADDFVPALDTILSRSPKVDHILIETSGLALPKPLVQAFHWPAIRSRVTVDGVVAVVDGAALASGQVAHDLDALAAQRATDVALDHDDPVEEVFEDQIACADLVILTKADLMDAEGTARADAALKPALPAAVRVVPVANGAIDPALMLGLGIGTEDDIDNRRTHHDDEAEHDHDDFDSFVLDIPEVADPADLAARIIAAAEEAGVLRAKGFVPVAGKPMRLLVQGVGPRVTHQYDRPWGGEARAGRLVVIGLKGLDRAKVEAALGLAEAA</sequence>
<evidence type="ECO:0000256" key="5">
    <source>
        <dbReference type="ARBA" id="ARBA00045658"/>
    </source>
</evidence>
<dbReference type="NCBIfam" id="TIGR02475">
    <property type="entry name" value="CobW"/>
    <property type="match status" value="1"/>
</dbReference>
<proteinExistence type="inferred from homology"/>
<dbReference type="SUPFAM" id="SSF90002">
    <property type="entry name" value="Hypothetical protein YjiA, C-terminal domain"/>
    <property type="match status" value="1"/>
</dbReference>
<organism evidence="8 9">
    <name type="scientific">Ancylobacter crimeensis</name>
    <dbReference type="NCBI Taxonomy" id="2579147"/>
    <lineage>
        <taxon>Bacteria</taxon>
        <taxon>Pseudomonadati</taxon>
        <taxon>Pseudomonadota</taxon>
        <taxon>Alphaproteobacteria</taxon>
        <taxon>Hyphomicrobiales</taxon>
        <taxon>Xanthobacteraceae</taxon>
        <taxon>Ancylobacter</taxon>
    </lineage>
</organism>
<dbReference type="Gene3D" id="3.30.1220.10">
    <property type="entry name" value="CobW-like, C-terminal domain"/>
    <property type="match status" value="1"/>
</dbReference>
<dbReference type="InterPro" id="IPR051316">
    <property type="entry name" value="Zinc-reg_GTPase_activator"/>
</dbReference>
<comment type="function">
    <text evidence="5">Zinc chaperone that directly transfers zinc cofactor to target proteins, thereby activating them. Zinc is transferred from the CXCC motif in the GTPase domain to the zinc binding site in target proteins in a process requiring GTP hydrolysis.</text>
</comment>
<comment type="similarity">
    <text evidence="4">Belongs to the SIMIBI class G3E GTPase family. ZNG1 subfamily.</text>
</comment>
<dbReference type="InterPro" id="IPR036627">
    <property type="entry name" value="CobW-likC_sf"/>
</dbReference>
<evidence type="ECO:0000256" key="6">
    <source>
        <dbReference type="ARBA" id="ARBA00049117"/>
    </source>
</evidence>
<dbReference type="RefSeq" id="WP_247027798.1">
    <property type="nucleotide sequence ID" value="NZ_JALKCH010000004.1"/>
</dbReference>
<feature type="domain" description="CobW C-terminal" evidence="7">
    <location>
        <begin position="260"/>
        <end position="352"/>
    </location>
</feature>
<dbReference type="CDD" id="cd03112">
    <property type="entry name" value="CobW-like"/>
    <property type="match status" value="1"/>
</dbReference>
<keyword evidence="9" id="KW-1185">Reference proteome</keyword>
<dbReference type="Gene3D" id="3.40.50.300">
    <property type="entry name" value="P-loop containing nucleotide triphosphate hydrolases"/>
    <property type="match status" value="1"/>
</dbReference>
<dbReference type="InterPro" id="IPR003495">
    <property type="entry name" value="CobW/HypB/UreG_nucleotide-bd"/>
</dbReference>
<evidence type="ECO:0000313" key="9">
    <source>
        <dbReference type="Proteomes" id="UP001203284"/>
    </source>
</evidence>
<dbReference type="InterPro" id="IPR011629">
    <property type="entry name" value="CobW-like_C"/>
</dbReference>
<dbReference type="EMBL" id="JALKCH010000004">
    <property type="protein sequence ID" value="MCK0196570.1"/>
    <property type="molecule type" value="Genomic_DNA"/>
</dbReference>
<dbReference type="Pfam" id="PF02492">
    <property type="entry name" value="cobW"/>
    <property type="match status" value="1"/>
</dbReference>
<reference evidence="8 9" key="1">
    <citation type="submission" date="2022-04" db="EMBL/GenBank/DDBJ databases">
        <authorList>
            <person name="Grouzdev D.S."/>
            <person name="Pantiukh K.S."/>
            <person name="Krutkina M.S."/>
        </authorList>
    </citation>
    <scope>NUCLEOTIDE SEQUENCE [LARGE SCALE GENOMIC DNA]</scope>
    <source>
        <strain evidence="8 9">6x-1</strain>
    </source>
</reference>
<evidence type="ECO:0000256" key="4">
    <source>
        <dbReference type="ARBA" id="ARBA00034320"/>
    </source>
</evidence>
<evidence type="ECO:0000256" key="2">
    <source>
        <dbReference type="ARBA" id="ARBA00022801"/>
    </source>
</evidence>
<protein>
    <submittedName>
        <fullName evidence="8">Cobalamin biosynthesis protein CobW</fullName>
    </submittedName>
</protein>
<evidence type="ECO:0000259" key="7">
    <source>
        <dbReference type="SMART" id="SM00833"/>
    </source>
</evidence>
<comment type="caution">
    <text evidence="8">The sequence shown here is derived from an EMBL/GenBank/DDBJ whole genome shotgun (WGS) entry which is preliminary data.</text>
</comment>
<name>A0ABT0D9E2_9HYPH</name>
<dbReference type="SMART" id="SM00833">
    <property type="entry name" value="CobW_C"/>
    <property type="match status" value="1"/>
</dbReference>
<comment type="catalytic activity">
    <reaction evidence="6">
        <text>GTP + H2O = GDP + phosphate + H(+)</text>
        <dbReference type="Rhea" id="RHEA:19669"/>
        <dbReference type="ChEBI" id="CHEBI:15377"/>
        <dbReference type="ChEBI" id="CHEBI:15378"/>
        <dbReference type="ChEBI" id="CHEBI:37565"/>
        <dbReference type="ChEBI" id="CHEBI:43474"/>
        <dbReference type="ChEBI" id="CHEBI:58189"/>
    </reaction>
    <physiologicalReaction direction="left-to-right" evidence="6">
        <dbReference type="Rhea" id="RHEA:19670"/>
    </physiologicalReaction>
</comment>
<dbReference type="PANTHER" id="PTHR13748:SF62">
    <property type="entry name" value="COBW DOMAIN-CONTAINING PROTEIN"/>
    <property type="match status" value="1"/>
</dbReference>
<keyword evidence="3" id="KW-0143">Chaperone</keyword>
<dbReference type="InterPro" id="IPR027417">
    <property type="entry name" value="P-loop_NTPase"/>
</dbReference>
<dbReference type="InterPro" id="IPR012824">
    <property type="entry name" value="CobW"/>
</dbReference>
<keyword evidence="2" id="KW-0378">Hydrolase</keyword>
<evidence type="ECO:0000256" key="1">
    <source>
        <dbReference type="ARBA" id="ARBA00022741"/>
    </source>
</evidence>
<dbReference type="PANTHER" id="PTHR13748">
    <property type="entry name" value="COBW-RELATED"/>
    <property type="match status" value="1"/>
</dbReference>
<keyword evidence="1" id="KW-0547">Nucleotide-binding</keyword>
<dbReference type="SUPFAM" id="SSF52540">
    <property type="entry name" value="P-loop containing nucleoside triphosphate hydrolases"/>
    <property type="match status" value="1"/>
</dbReference>
<evidence type="ECO:0000256" key="3">
    <source>
        <dbReference type="ARBA" id="ARBA00023186"/>
    </source>
</evidence>
<dbReference type="Proteomes" id="UP001203284">
    <property type="component" value="Unassembled WGS sequence"/>
</dbReference>
<accession>A0ABT0D9E2</accession>
<dbReference type="Pfam" id="PF07683">
    <property type="entry name" value="CobW_C"/>
    <property type="match status" value="1"/>
</dbReference>